<evidence type="ECO:0000313" key="2">
    <source>
        <dbReference type="Proteomes" id="UP000828390"/>
    </source>
</evidence>
<dbReference type="EMBL" id="JAIWYP010000011">
    <property type="protein sequence ID" value="KAH3738378.1"/>
    <property type="molecule type" value="Genomic_DNA"/>
</dbReference>
<dbReference type="Proteomes" id="UP000828390">
    <property type="component" value="Unassembled WGS sequence"/>
</dbReference>
<reference evidence="1" key="2">
    <citation type="submission" date="2020-11" db="EMBL/GenBank/DDBJ databases">
        <authorList>
            <person name="McCartney M.A."/>
            <person name="Auch B."/>
            <person name="Kono T."/>
            <person name="Mallez S."/>
            <person name="Becker A."/>
            <person name="Gohl D.M."/>
            <person name="Silverstein K.A.T."/>
            <person name="Koren S."/>
            <person name="Bechman K.B."/>
            <person name="Herman A."/>
            <person name="Abrahante J.E."/>
            <person name="Garbe J."/>
        </authorList>
    </citation>
    <scope>NUCLEOTIDE SEQUENCE</scope>
    <source>
        <strain evidence="1">Duluth1</strain>
        <tissue evidence="1">Whole animal</tissue>
    </source>
</reference>
<sequence length="84" mass="9606">MCLYGCVPFSTLRSLHRQLLFDFVPYLAAIADLRNEIRTHVSPPAADMRLMVHVVKTWEKKQTNFTYGLMGNNASIVGNYTQMI</sequence>
<reference evidence="1" key="1">
    <citation type="journal article" date="2019" name="bioRxiv">
        <title>The Genome of the Zebra Mussel, Dreissena polymorpha: A Resource for Invasive Species Research.</title>
        <authorList>
            <person name="McCartney M.A."/>
            <person name="Auch B."/>
            <person name="Kono T."/>
            <person name="Mallez S."/>
            <person name="Zhang Y."/>
            <person name="Obille A."/>
            <person name="Becker A."/>
            <person name="Abrahante J.E."/>
            <person name="Garbe J."/>
            <person name="Badalamenti J.P."/>
            <person name="Herman A."/>
            <person name="Mangelson H."/>
            <person name="Liachko I."/>
            <person name="Sullivan S."/>
            <person name="Sone E.D."/>
            <person name="Koren S."/>
            <person name="Silverstein K.A.T."/>
            <person name="Beckman K.B."/>
            <person name="Gohl D.M."/>
        </authorList>
    </citation>
    <scope>NUCLEOTIDE SEQUENCE</scope>
    <source>
        <strain evidence="1">Duluth1</strain>
        <tissue evidence="1">Whole animal</tissue>
    </source>
</reference>
<gene>
    <name evidence="1" type="ORF">DPMN_045012</name>
</gene>
<protein>
    <submittedName>
        <fullName evidence="1">Uncharacterized protein</fullName>
    </submittedName>
</protein>
<dbReference type="AlphaFoldDB" id="A0A9D4D6X7"/>
<accession>A0A9D4D6X7</accession>
<name>A0A9D4D6X7_DREPO</name>
<comment type="caution">
    <text evidence="1">The sequence shown here is derived from an EMBL/GenBank/DDBJ whole genome shotgun (WGS) entry which is preliminary data.</text>
</comment>
<proteinExistence type="predicted"/>
<organism evidence="1 2">
    <name type="scientific">Dreissena polymorpha</name>
    <name type="common">Zebra mussel</name>
    <name type="synonym">Mytilus polymorpha</name>
    <dbReference type="NCBI Taxonomy" id="45954"/>
    <lineage>
        <taxon>Eukaryota</taxon>
        <taxon>Metazoa</taxon>
        <taxon>Spiralia</taxon>
        <taxon>Lophotrochozoa</taxon>
        <taxon>Mollusca</taxon>
        <taxon>Bivalvia</taxon>
        <taxon>Autobranchia</taxon>
        <taxon>Heteroconchia</taxon>
        <taxon>Euheterodonta</taxon>
        <taxon>Imparidentia</taxon>
        <taxon>Neoheterodontei</taxon>
        <taxon>Myida</taxon>
        <taxon>Dreissenoidea</taxon>
        <taxon>Dreissenidae</taxon>
        <taxon>Dreissena</taxon>
    </lineage>
</organism>
<keyword evidence="2" id="KW-1185">Reference proteome</keyword>
<evidence type="ECO:0000313" key="1">
    <source>
        <dbReference type="EMBL" id="KAH3738378.1"/>
    </source>
</evidence>